<dbReference type="PANTHER" id="PTHR46156:SF1">
    <property type="entry name" value="ZINC FINGER CCCH DOMAIN-CONTAINING PROTEIN 3"/>
    <property type="match status" value="1"/>
</dbReference>
<dbReference type="Gene3D" id="3.40.50.300">
    <property type="entry name" value="P-loop containing nucleotide triphosphate hydrolases"/>
    <property type="match status" value="1"/>
</dbReference>
<protein>
    <submittedName>
        <fullName evidence="3">ATP-binding protein</fullName>
    </submittedName>
</protein>
<dbReference type="CDD" id="cd00267">
    <property type="entry name" value="ABC_ATPase"/>
    <property type="match status" value="1"/>
</dbReference>
<evidence type="ECO:0000256" key="1">
    <source>
        <dbReference type="SAM" id="Coils"/>
    </source>
</evidence>
<accession>A0A1C3NQX0</accession>
<dbReference type="RefSeq" id="WP_065469956.1">
    <property type="nucleotide sequence ID" value="NZ_FLTX01000063.1"/>
</dbReference>
<dbReference type="GO" id="GO:0005524">
    <property type="term" value="F:ATP binding"/>
    <property type="evidence" value="ECO:0007669"/>
    <property type="project" value="UniProtKB-KW"/>
</dbReference>
<feature type="compositionally biased region" description="Polar residues" evidence="2">
    <location>
        <begin position="1219"/>
        <end position="1232"/>
    </location>
</feature>
<dbReference type="PANTHER" id="PTHR46156">
    <property type="entry name" value="CCCH ZINGC FINGER"/>
    <property type="match status" value="1"/>
</dbReference>
<feature type="compositionally biased region" description="Low complexity" evidence="2">
    <location>
        <begin position="1203"/>
        <end position="1218"/>
    </location>
</feature>
<evidence type="ECO:0000256" key="2">
    <source>
        <dbReference type="SAM" id="MobiDB-lite"/>
    </source>
</evidence>
<organism evidence="4 5">
    <name type="scientific">Xanthomonas bromi</name>
    <dbReference type="NCBI Taxonomy" id="56449"/>
    <lineage>
        <taxon>Bacteria</taxon>
        <taxon>Pseudomonadati</taxon>
        <taxon>Pseudomonadota</taxon>
        <taxon>Gammaproteobacteria</taxon>
        <taxon>Lysobacterales</taxon>
        <taxon>Lysobacteraceae</taxon>
        <taxon>Xanthomonas</taxon>
    </lineage>
</organism>
<dbReference type="Proteomes" id="UP000239710">
    <property type="component" value="Unassembled WGS sequence"/>
</dbReference>
<reference evidence="3 6" key="2">
    <citation type="submission" date="2016-08" db="EMBL/GenBank/DDBJ databases">
        <title>Evolution of the type three secretion system and type three effector repertoires in Xanthomonas.</title>
        <authorList>
            <person name="Merda D."/>
            <person name="Briand M."/>
            <person name="Bosis E."/>
            <person name="Rousseau C."/>
            <person name="Portier P."/>
            <person name="Jacques M.-A."/>
            <person name="Fischer-Le Saux M."/>
        </authorList>
    </citation>
    <scope>NUCLEOTIDE SEQUENCE [LARGE SCALE GENOMIC DNA]</scope>
    <source>
        <strain evidence="3 6">CFBP1976</strain>
    </source>
</reference>
<keyword evidence="3" id="KW-0067">ATP-binding</keyword>
<dbReference type="SUPFAM" id="SSF52540">
    <property type="entry name" value="P-loop containing nucleoside triphosphate hydrolases"/>
    <property type="match status" value="1"/>
</dbReference>
<feature type="compositionally biased region" description="Low complexity" evidence="2">
    <location>
        <begin position="1279"/>
        <end position="1303"/>
    </location>
</feature>
<dbReference type="STRING" id="56449.XBLMG947_3590"/>
<feature type="compositionally biased region" description="Basic and acidic residues" evidence="2">
    <location>
        <begin position="336"/>
        <end position="362"/>
    </location>
</feature>
<sequence>MNSQSNLSPASPGASLFAETLAEQRAQQFRMRRLQVHNWGTFNGLTEVPIAEKGFLFVGRSGSGKSTLLDAMSALLTPPSIVDFNAAAREAERSGRDRSLVSYVRGAWADQQDSASGEIATQYLRKGATWTALVLEYRNAQGEAVSLIRLFWIAGSGNAAADVRRHYMVARRSFDVASELDGFDLDLRKLKARLGEEVAHFDGFAGYAERFRHALGIGNEMALRLLHKTQSAKNLGDLNAFLRGFMLDEPRTFEAADRLVEDFAELDGAHHAVVTARRQVETLTPAREHHAALMALRHSVGELRELQLGVDSYREQQRLALLDERLQELDNQDRGLAGEEGQRRESLDNHEQKLAGLEREQRAAGGEQIEELERERARVERERDERLRRRAQIEQACRQLGTALAAGASGFAAQIAHAQTVLDNGKHDASALDDAIAERMGARRDDERRFAEIRAELDALKKAPSSMPAPMQALRARLCEDTGIAEAALPFVGELVQVREDQMAWRGAIERVLHGFAQSLLVDERHYAQVSEWVNRTHIGTRLVYFRVRRNDELHSRRVDPDALPGKLQLRGHAFTEWLRNELTRRFDYACVENATALRNADRAITREGQVKHPGDRYEKDDRHAVNDRKRWLLGHDNRDKLKVFEREAQALAQRIASCDADVAALRKQREQDQERQLAAHTLVERDWDEIDVGPKLQRLTDIDEQLVQLREGNSGLRALGQAIDTARTLRDQAKRTYDDVRLERAQLARERVRLEQQHAACAGRAGTATLTPTQLQGLRERLAALTPLSLDNLEAHFRVVERGLAEQLAESQGRDSRLSAQLLECFRRYCQQWPEDSGDFTVSLSSADDFLARLDRLESDGLPRHEHRFFDLLQTQSKNNLLALQRHTAEAHKGIKQRMDEVNASLEQVPFNRDTILTIEVSDRRLAEVQEFQQQLRAVLSHQQTEDRALAEAQFATLRTLVARLGAQEPDARRWREQVLDVRLHVEFIGVELDAQSRAQVEIYRSGAGKSGGQRQKLATTCLAAALRYQLGGEDGELPRYCAVVLDEAFDKADNEFTALAMNIFENFGFQMVVATPLKSVMTLEPFIGGACFVEISGRHNSGVLLIEYDEQAQRLKLPERSRGDEPAVADATDAAQSITAASEPAVVQGTANADDMGARGVSTHPTSPAVDETSLAVEKARSNKREPSVATENKQSKKTRTASPTRAAAQAQARKTGTSPSRTSAVTSKPASDKRARGGSHAQAVPSAGTVSAPNVVKSARSSKAGKPIAAPRTSNVTSKKAVSASAAAKAATAKPRTTAVSTGRPARGAGKTPSARAAATPLPAKKRGAKAGTPQTRGKR</sequence>
<dbReference type="EMBL" id="MDCE01000033">
    <property type="protein sequence ID" value="PPV05270.1"/>
    <property type="molecule type" value="Genomic_DNA"/>
</dbReference>
<dbReference type="EMBL" id="FLTX01000063">
    <property type="protein sequence ID" value="SBV52792.1"/>
    <property type="molecule type" value="Genomic_DNA"/>
</dbReference>
<proteinExistence type="predicted"/>
<dbReference type="Proteomes" id="UP000092503">
    <property type="component" value="Unassembled WGS sequence"/>
</dbReference>
<dbReference type="Pfam" id="PF13555">
    <property type="entry name" value="AAA_29"/>
    <property type="match status" value="1"/>
</dbReference>
<name>A0A1C3NQX0_9XANT</name>
<keyword evidence="6" id="KW-1185">Reference proteome</keyword>
<evidence type="ECO:0000313" key="6">
    <source>
        <dbReference type="Proteomes" id="UP000239710"/>
    </source>
</evidence>
<keyword evidence="1" id="KW-0175">Coiled coil</keyword>
<feature type="compositionally biased region" description="Basic and acidic residues" evidence="2">
    <location>
        <begin position="371"/>
        <end position="382"/>
    </location>
</feature>
<reference evidence="4 5" key="1">
    <citation type="submission" date="2016-06" db="EMBL/GenBank/DDBJ databases">
        <authorList>
            <person name="Kjaerup R.B."/>
            <person name="Dalgaard T.S."/>
            <person name="Juul-Madsen H.R."/>
        </authorList>
    </citation>
    <scope>NUCLEOTIDE SEQUENCE [LARGE SCALE GENOMIC DNA]</scope>
    <source>
        <strain evidence="4">LMG947</strain>
    </source>
</reference>
<feature type="region of interest" description="Disordered" evidence="2">
    <location>
        <begin position="336"/>
        <end position="382"/>
    </location>
</feature>
<dbReference type="OrthoDB" id="174137at2"/>
<dbReference type="Pfam" id="PF13558">
    <property type="entry name" value="SbcC_Walker_B"/>
    <property type="match status" value="1"/>
</dbReference>
<gene>
    <name evidence="4" type="ORF">XBLMG947_3590</name>
    <name evidence="3" type="ORF">XbrCFBP1976_18075</name>
</gene>
<keyword evidence="3" id="KW-0547">Nucleotide-binding</keyword>
<feature type="coiled-coil region" evidence="1">
    <location>
        <begin position="731"/>
        <end position="758"/>
    </location>
</feature>
<feature type="compositionally biased region" description="Basic and acidic residues" evidence="2">
    <location>
        <begin position="1180"/>
        <end position="1189"/>
    </location>
</feature>
<evidence type="ECO:0000313" key="4">
    <source>
        <dbReference type="EMBL" id="SBV52792.1"/>
    </source>
</evidence>
<dbReference type="InterPro" id="IPR027417">
    <property type="entry name" value="P-loop_NTPase"/>
</dbReference>
<evidence type="ECO:0000313" key="5">
    <source>
        <dbReference type="Proteomes" id="UP000092503"/>
    </source>
</evidence>
<feature type="region of interest" description="Disordered" evidence="2">
    <location>
        <begin position="1157"/>
        <end position="1343"/>
    </location>
</feature>
<evidence type="ECO:0000313" key="3">
    <source>
        <dbReference type="EMBL" id="PPV05270.1"/>
    </source>
</evidence>